<dbReference type="InterPro" id="IPR006175">
    <property type="entry name" value="YjgF/YER057c/UK114"/>
</dbReference>
<protein>
    <submittedName>
        <fullName evidence="2">RidA family protein</fullName>
    </submittedName>
</protein>
<comment type="similarity">
    <text evidence="1">Belongs to the RutC family.</text>
</comment>
<evidence type="ECO:0000313" key="3">
    <source>
        <dbReference type="Proteomes" id="UP000430843"/>
    </source>
</evidence>
<dbReference type="EMBL" id="WBWA01000015">
    <property type="protein sequence ID" value="KAB2664069.1"/>
    <property type="molecule type" value="Genomic_DNA"/>
</dbReference>
<name>A0A833CKE5_9HYPH</name>
<dbReference type="Pfam" id="PF01042">
    <property type="entry name" value="Ribonuc_L-PSP"/>
    <property type="match status" value="1"/>
</dbReference>
<evidence type="ECO:0000313" key="2">
    <source>
        <dbReference type="EMBL" id="KAB2664069.1"/>
    </source>
</evidence>
<dbReference type="AlphaFoldDB" id="A0A833CKE5"/>
<proteinExistence type="inferred from homology"/>
<dbReference type="SUPFAM" id="SSF55298">
    <property type="entry name" value="YjgF-like"/>
    <property type="match status" value="1"/>
</dbReference>
<dbReference type="InterPro" id="IPR035959">
    <property type="entry name" value="RutC-like_sf"/>
</dbReference>
<dbReference type="FunFam" id="3.30.1330.40:FF:000001">
    <property type="entry name" value="L-PSP family endoribonuclease"/>
    <property type="match status" value="1"/>
</dbReference>
<sequence length="123" mass="13245">MSKKQVFGASHVPLSPAVRAGDTVYISGQVPVGPNGQIVEGGIEAQTKQVLENVKAALALAGATMEDVVKTTIWLEDARDFGRMNAVYGTYFPKEPPARTTVESRLMIDIKIEVEAIAYAPQK</sequence>
<dbReference type="Proteomes" id="UP000430843">
    <property type="component" value="Unassembled WGS sequence"/>
</dbReference>
<dbReference type="RefSeq" id="WP_151678152.1">
    <property type="nucleotide sequence ID" value="NZ_WBWA01000015.1"/>
</dbReference>
<gene>
    <name evidence="2" type="ORF">F9K91_15580</name>
</gene>
<reference evidence="2 3" key="1">
    <citation type="submission" date="2019-09" db="EMBL/GenBank/DDBJ databases">
        <title>Taxonomic organization of the family Brucellaceae based on a phylogenomic approach.</title>
        <authorList>
            <person name="Leclercq S."/>
            <person name="Cloeckaert A."/>
            <person name="Zygmunt M.S."/>
        </authorList>
    </citation>
    <scope>NUCLEOTIDE SEQUENCE [LARGE SCALE GENOMIC DNA]</scope>
    <source>
        <strain evidence="2 3">LMG 18957</strain>
    </source>
</reference>
<dbReference type="GO" id="GO:0019239">
    <property type="term" value="F:deaminase activity"/>
    <property type="evidence" value="ECO:0007669"/>
    <property type="project" value="TreeGrafter"/>
</dbReference>
<comment type="caution">
    <text evidence="2">The sequence shown here is derived from an EMBL/GenBank/DDBJ whole genome shotgun (WGS) entry which is preliminary data.</text>
</comment>
<dbReference type="PANTHER" id="PTHR11803:SF39">
    <property type="entry name" value="2-IMINOBUTANOATE_2-IMINOPROPANOATE DEAMINASE"/>
    <property type="match status" value="1"/>
</dbReference>
<organism evidence="2 3">
    <name type="scientific">Brucella tritici</name>
    <dbReference type="NCBI Taxonomy" id="94626"/>
    <lineage>
        <taxon>Bacteria</taxon>
        <taxon>Pseudomonadati</taxon>
        <taxon>Pseudomonadota</taxon>
        <taxon>Alphaproteobacteria</taxon>
        <taxon>Hyphomicrobiales</taxon>
        <taxon>Brucellaceae</taxon>
        <taxon>Brucella/Ochrobactrum group</taxon>
        <taxon>Brucella</taxon>
    </lineage>
</organism>
<dbReference type="NCBIfam" id="TIGR00004">
    <property type="entry name" value="Rid family detoxifying hydrolase"/>
    <property type="match status" value="1"/>
</dbReference>
<accession>A0A833CKE5</accession>
<dbReference type="Gene3D" id="3.30.1330.40">
    <property type="entry name" value="RutC-like"/>
    <property type="match status" value="1"/>
</dbReference>
<evidence type="ECO:0000256" key="1">
    <source>
        <dbReference type="ARBA" id="ARBA00010552"/>
    </source>
</evidence>
<keyword evidence="3" id="KW-1185">Reference proteome</keyword>
<dbReference type="InterPro" id="IPR006056">
    <property type="entry name" value="RidA"/>
</dbReference>
<dbReference type="PANTHER" id="PTHR11803">
    <property type="entry name" value="2-IMINOBUTANOATE/2-IMINOPROPANOATE DEAMINASE RIDA"/>
    <property type="match status" value="1"/>
</dbReference>
<dbReference type="GO" id="GO:0005829">
    <property type="term" value="C:cytosol"/>
    <property type="evidence" value="ECO:0007669"/>
    <property type="project" value="TreeGrafter"/>
</dbReference>
<dbReference type="CDD" id="cd00448">
    <property type="entry name" value="YjgF_YER057c_UK114_family"/>
    <property type="match status" value="1"/>
</dbReference>